<proteinExistence type="predicted"/>
<dbReference type="HOGENOM" id="CLU_2631617_0_0_14"/>
<organism evidence="2 3">
    <name type="scientific">Candidatus Malacoplasma girerdii</name>
    <dbReference type="NCBI Taxonomy" id="1318617"/>
    <lineage>
        <taxon>Bacteria</taxon>
        <taxon>Bacillati</taxon>
        <taxon>Mycoplasmatota</taxon>
        <taxon>Mycoplasmoidales</taxon>
        <taxon>Mycoplasmoidaceae</taxon>
        <taxon>Malacoplasma</taxon>
    </lineage>
</organism>
<keyword evidence="1" id="KW-1133">Transmembrane helix</keyword>
<reference evidence="2 3" key="1">
    <citation type="journal article" date="2014" name="PLoS ONE">
        <title>An emerging Mycoplasma associated with trichomoniasis, vaginal infection and disease.</title>
        <authorList>
            <consortium name="Vaginal Microbiome Consortium"/>
            <person name="Fettweis J.M."/>
            <person name="Serrano M.G."/>
            <person name="Huang B."/>
            <person name="Brooks J.P."/>
            <person name="Glascock A.L."/>
            <person name="Sheth N.U."/>
            <person name="Strauss J.F.III."/>
            <person name="Jefferson K.K."/>
            <person name="Buck G.A."/>
        </authorList>
    </citation>
    <scope>NUCLEOTIDE SEQUENCE [LARGE SCALE GENOMIC DNA]</scope>
    <source>
        <strain evidence="2 3">VCU_M1</strain>
    </source>
</reference>
<dbReference type="AlphaFoldDB" id="A0A097SSP4"/>
<dbReference type="KEGG" id="mgj:MGM1_2270"/>
<protein>
    <submittedName>
        <fullName evidence="2">Uncharacterized protein</fullName>
    </submittedName>
</protein>
<evidence type="ECO:0000313" key="2">
    <source>
        <dbReference type="EMBL" id="AIV03604.1"/>
    </source>
</evidence>
<dbReference type="STRING" id="1318617.MGM1_2270"/>
<evidence type="ECO:0000313" key="3">
    <source>
        <dbReference type="Proteomes" id="UP000030066"/>
    </source>
</evidence>
<gene>
    <name evidence="2" type="ORF">MGM1_2270</name>
</gene>
<feature type="transmembrane region" description="Helical" evidence="1">
    <location>
        <begin position="41"/>
        <end position="64"/>
    </location>
</feature>
<sequence>MNKTDKKPMLSPNDLVYIVGCFICSIITILLISFKDDIKSPLVWILIGVNFGAFAIFFIVFYCFNRYIKNKSTKKAK</sequence>
<keyword evidence="3" id="KW-1185">Reference proteome</keyword>
<name>A0A097SSP4_9BACT</name>
<keyword evidence="1" id="KW-0472">Membrane</keyword>
<dbReference type="EMBL" id="CP007711">
    <property type="protein sequence ID" value="AIV03604.1"/>
    <property type="molecule type" value="Genomic_DNA"/>
</dbReference>
<keyword evidence="1" id="KW-0812">Transmembrane</keyword>
<evidence type="ECO:0000256" key="1">
    <source>
        <dbReference type="SAM" id="Phobius"/>
    </source>
</evidence>
<accession>A0A097SSP4</accession>
<feature type="transmembrane region" description="Helical" evidence="1">
    <location>
        <begin position="15"/>
        <end position="35"/>
    </location>
</feature>
<dbReference type="Proteomes" id="UP000030066">
    <property type="component" value="Chromosome"/>
</dbReference>